<proteinExistence type="predicted"/>
<dbReference type="InterPro" id="IPR014962">
    <property type="entry name" value="YolD"/>
</dbReference>
<evidence type="ECO:0000313" key="1">
    <source>
        <dbReference type="EMBL" id="ANW07906.1"/>
    </source>
</evidence>
<geneLocation type="plasmid" evidence="1">
    <name>pT33G-1</name>
</geneLocation>
<accession>A0A1B1UXV4</accession>
<sequence>MVVSYIFLTLQQNLFTDMKIINPNMPEPYKYETDYRNIPREYLNPHIPKGRGIVKWNAFKTIPQQYEILEQHIEDQNKINMPLLSDDQLQEINEKVSSKISKNILTDLDYWKDGYIYSIQCYINKIDEFNGFMIITNSNSNNKLKIPLSSIVSVQ</sequence>
<reference evidence="1" key="1">
    <citation type="journal article" date="2016" name="Antimicrob. Agents Chemother.">
        <title>Emergence of ileS2-Carrying, Multidrug-Resistant Plasmids in Staphylococcus lugdunensis.</title>
        <authorList>
            <person name="Ho P.L."/>
            <person name="Liu M.C."/>
            <person name="Chow K.H."/>
            <person name="Tse C.W."/>
            <person name="Lo W.U."/>
            <person name="Mak S.K."/>
            <person name="Lo W.K."/>
        </authorList>
    </citation>
    <scope>NUCLEOTIDE SEQUENCE</scope>
    <source>
        <strain evidence="1">Tlug33G-4</strain>
        <plasmid evidence="1">pT33G-1</plasmid>
    </source>
</reference>
<keyword evidence="1" id="KW-0614">Plasmid</keyword>
<protein>
    <recommendedName>
        <fullName evidence="2">YolD-like family protein</fullName>
    </recommendedName>
</protein>
<dbReference type="PANTHER" id="PTHR40051">
    <property type="entry name" value="IG HYPOTHETICAL 15966"/>
    <property type="match status" value="1"/>
</dbReference>
<organism evidence="1">
    <name type="scientific">Staphylococcus lugdunensis</name>
    <dbReference type="NCBI Taxonomy" id="28035"/>
    <lineage>
        <taxon>Bacteria</taxon>
        <taxon>Bacillati</taxon>
        <taxon>Bacillota</taxon>
        <taxon>Bacilli</taxon>
        <taxon>Bacillales</taxon>
        <taxon>Staphylococcaceae</taxon>
        <taxon>Staphylococcus</taxon>
    </lineage>
</organism>
<dbReference type="EMBL" id="KU882683">
    <property type="protein sequence ID" value="ANW07906.1"/>
    <property type="molecule type" value="Genomic_DNA"/>
</dbReference>
<name>A0A1B1UXV4_STALU</name>
<dbReference type="AlphaFoldDB" id="A0A1B1UXV4"/>
<gene>
    <name evidence="1" type="ORF">pT33G-1_14</name>
</gene>
<dbReference type="PANTHER" id="PTHR40051:SF1">
    <property type="entry name" value="YOLD-LIKE FAMILY PROTEIN"/>
    <property type="match status" value="1"/>
</dbReference>
<evidence type="ECO:0008006" key="2">
    <source>
        <dbReference type="Google" id="ProtNLM"/>
    </source>
</evidence>
<dbReference type="Pfam" id="PF08863">
    <property type="entry name" value="YolD"/>
    <property type="match status" value="1"/>
</dbReference>